<protein>
    <submittedName>
        <fullName evidence="2">Uncharacterized protein</fullName>
    </submittedName>
</protein>
<feature type="compositionally biased region" description="Pro residues" evidence="1">
    <location>
        <begin position="97"/>
        <end position="109"/>
    </location>
</feature>
<dbReference type="HOGENOM" id="CLU_1322758_0_0_1"/>
<evidence type="ECO:0000313" key="3">
    <source>
        <dbReference type="Proteomes" id="UP000006591"/>
    </source>
</evidence>
<feature type="compositionally biased region" description="Low complexity" evidence="1">
    <location>
        <begin position="110"/>
        <end position="129"/>
    </location>
</feature>
<dbReference type="EnsemblPlants" id="ONIVA02G05230.1">
    <property type="protein sequence ID" value="ONIVA02G05230.1"/>
    <property type="gene ID" value="ONIVA02G05230"/>
</dbReference>
<dbReference type="AlphaFoldDB" id="A0A0E0G1T8"/>
<proteinExistence type="predicted"/>
<accession>A0A0E0G1T8</accession>
<reference evidence="2" key="1">
    <citation type="submission" date="2015-04" db="UniProtKB">
        <authorList>
            <consortium name="EnsemblPlants"/>
        </authorList>
    </citation>
    <scope>IDENTIFICATION</scope>
    <source>
        <strain evidence="2">SL10</strain>
    </source>
</reference>
<evidence type="ECO:0000256" key="1">
    <source>
        <dbReference type="SAM" id="MobiDB-lite"/>
    </source>
</evidence>
<feature type="region of interest" description="Disordered" evidence="1">
    <location>
        <begin position="92"/>
        <end position="129"/>
    </location>
</feature>
<sequence>MCPTLHSIHLLYYPTTWYQSGRPRAAAAHASARRPREGIDLPGDGSISVSSAAAFFIVSSSSTRVKQQQSALAADLVAPFLVVLYHRRRHPRVPTVPHRPPPRPAPSPGPQVVANTPPSPTSTTPPATVDAATADVDHGRCGVIGAAQGTGDPSLPAPPAFARRPLLLHVAITCDCVPGYNNFYNQSSSSMRLCHQASGCRCVALLGP</sequence>
<organism evidence="2">
    <name type="scientific">Oryza nivara</name>
    <name type="common">Indian wild rice</name>
    <name type="synonym">Oryza sativa f. spontanea</name>
    <dbReference type="NCBI Taxonomy" id="4536"/>
    <lineage>
        <taxon>Eukaryota</taxon>
        <taxon>Viridiplantae</taxon>
        <taxon>Streptophyta</taxon>
        <taxon>Embryophyta</taxon>
        <taxon>Tracheophyta</taxon>
        <taxon>Spermatophyta</taxon>
        <taxon>Magnoliopsida</taxon>
        <taxon>Liliopsida</taxon>
        <taxon>Poales</taxon>
        <taxon>Poaceae</taxon>
        <taxon>BOP clade</taxon>
        <taxon>Oryzoideae</taxon>
        <taxon>Oryzeae</taxon>
        <taxon>Oryzinae</taxon>
        <taxon>Oryza</taxon>
    </lineage>
</organism>
<dbReference type="Gramene" id="ONIVA02G05230.1">
    <property type="protein sequence ID" value="ONIVA02G05230.1"/>
    <property type="gene ID" value="ONIVA02G05230"/>
</dbReference>
<evidence type="ECO:0000313" key="2">
    <source>
        <dbReference type="EnsemblPlants" id="ONIVA02G05230.1"/>
    </source>
</evidence>
<keyword evidence="3" id="KW-1185">Reference proteome</keyword>
<reference evidence="2" key="2">
    <citation type="submission" date="2018-04" db="EMBL/GenBank/DDBJ databases">
        <title>OnivRS2 (Oryza nivara Reference Sequence Version 2).</title>
        <authorList>
            <person name="Zhang J."/>
            <person name="Kudrna D."/>
            <person name="Lee S."/>
            <person name="Talag J."/>
            <person name="Rajasekar S."/>
            <person name="Welchert J."/>
            <person name="Hsing Y.-I."/>
            <person name="Wing R.A."/>
        </authorList>
    </citation>
    <scope>NUCLEOTIDE SEQUENCE [LARGE SCALE GENOMIC DNA]</scope>
    <source>
        <strain evidence="2">SL10</strain>
    </source>
</reference>
<name>A0A0E0G1T8_ORYNI</name>
<dbReference type="Proteomes" id="UP000006591">
    <property type="component" value="Chromosome 2"/>
</dbReference>